<gene>
    <name evidence="2" type="ORF">EGYM00392_LOCUS38976</name>
</gene>
<organism evidence="2">
    <name type="scientific">Eutreptiella gymnastica</name>
    <dbReference type="NCBI Taxonomy" id="73025"/>
    <lineage>
        <taxon>Eukaryota</taxon>
        <taxon>Discoba</taxon>
        <taxon>Euglenozoa</taxon>
        <taxon>Euglenida</taxon>
        <taxon>Spirocuta</taxon>
        <taxon>Euglenophyceae</taxon>
        <taxon>Eutreptiales</taxon>
        <taxon>Eutreptiaceae</taxon>
        <taxon>Eutreptiella</taxon>
    </lineage>
</organism>
<accession>A0A7S1IZQ7</accession>
<proteinExistence type="predicted"/>
<feature type="compositionally biased region" description="Polar residues" evidence="1">
    <location>
        <begin position="70"/>
        <end position="87"/>
    </location>
</feature>
<evidence type="ECO:0000256" key="1">
    <source>
        <dbReference type="SAM" id="MobiDB-lite"/>
    </source>
</evidence>
<dbReference type="AlphaFoldDB" id="A0A7S1IZQ7"/>
<dbReference type="EMBL" id="HBGA01104895">
    <property type="protein sequence ID" value="CAD9027841.1"/>
    <property type="molecule type" value="Transcribed_RNA"/>
</dbReference>
<name>A0A7S1IZQ7_9EUGL</name>
<feature type="region of interest" description="Disordered" evidence="1">
    <location>
        <begin position="59"/>
        <end position="100"/>
    </location>
</feature>
<reference evidence="2" key="1">
    <citation type="submission" date="2021-01" db="EMBL/GenBank/DDBJ databases">
        <authorList>
            <person name="Corre E."/>
            <person name="Pelletier E."/>
            <person name="Niang G."/>
            <person name="Scheremetjew M."/>
            <person name="Finn R."/>
            <person name="Kale V."/>
            <person name="Holt S."/>
            <person name="Cochrane G."/>
            <person name="Meng A."/>
            <person name="Brown T."/>
            <person name="Cohen L."/>
        </authorList>
    </citation>
    <scope>NUCLEOTIDE SEQUENCE</scope>
    <source>
        <strain evidence="2">NIES-381</strain>
    </source>
</reference>
<protein>
    <submittedName>
        <fullName evidence="2">Uncharacterized protein</fullName>
    </submittedName>
</protein>
<sequence>MLTMGLSGALAISKGLDKPFQERAVGVEARLPQLQLSYPRGAQHPFYQGQMCGGRVGLVGDDECGGPKQASGSSALQRVPDPQTTHKQPPALTHKEAHVG</sequence>
<evidence type="ECO:0000313" key="2">
    <source>
        <dbReference type="EMBL" id="CAD9027841.1"/>
    </source>
</evidence>